<dbReference type="EMBL" id="FMWL01000009">
    <property type="protein sequence ID" value="SCZ79856.1"/>
    <property type="molecule type" value="Genomic_DNA"/>
</dbReference>
<dbReference type="GO" id="GO:0016747">
    <property type="term" value="F:acyltransferase activity, transferring groups other than amino-acyl groups"/>
    <property type="evidence" value="ECO:0007669"/>
    <property type="project" value="InterPro"/>
</dbReference>
<evidence type="ECO:0000313" key="3">
    <source>
        <dbReference type="Proteomes" id="UP000199208"/>
    </source>
</evidence>
<keyword evidence="2" id="KW-0808">Transferase</keyword>
<dbReference type="InterPro" id="IPR000182">
    <property type="entry name" value="GNAT_dom"/>
</dbReference>
<dbReference type="Gene3D" id="3.40.630.30">
    <property type="match status" value="1"/>
</dbReference>
<dbReference type="RefSeq" id="WP_092591030.1">
    <property type="nucleotide sequence ID" value="NZ_FMWL01000009.1"/>
</dbReference>
<protein>
    <submittedName>
        <fullName evidence="2">Acetyltransferase (GNAT) domain-containing protein</fullName>
    </submittedName>
</protein>
<reference evidence="2 3" key="1">
    <citation type="submission" date="2016-10" db="EMBL/GenBank/DDBJ databases">
        <authorList>
            <person name="de Groot N.N."/>
        </authorList>
    </citation>
    <scope>NUCLEOTIDE SEQUENCE [LARGE SCALE GENOMIC DNA]</scope>
    <source>
        <strain evidence="2 3">DSM 2784</strain>
    </source>
</reference>
<name>A0A1G5S0P8_9FIRM</name>
<gene>
    <name evidence="2" type="ORF">SAMN03080599_01981</name>
</gene>
<evidence type="ECO:0000313" key="2">
    <source>
        <dbReference type="EMBL" id="SCZ79856.1"/>
    </source>
</evidence>
<dbReference type="OrthoDB" id="164032at2"/>
<keyword evidence="3" id="KW-1185">Reference proteome</keyword>
<dbReference type="PROSITE" id="PS51186">
    <property type="entry name" value="GNAT"/>
    <property type="match status" value="1"/>
</dbReference>
<dbReference type="CDD" id="cd04301">
    <property type="entry name" value="NAT_SF"/>
    <property type="match status" value="1"/>
</dbReference>
<dbReference type="Pfam" id="PF00583">
    <property type="entry name" value="Acetyltransf_1"/>
    <property type="match status" value="1"/>
</dbReference>
<dbReference type="AlphaFoldDB" id="A0A1G5S0P8"/>
<evidence type="ECO:0000259" key="1">
    <source>
        <dbReference type="PROSITE" id="PS51186"/>
    </source>
</evidence>
<dbReference type="InterPro" id="IPR016181">
    <property type="entry name" value="Acyl_CoA_acyltransferase"/>
</dbReference>
<sequence length="150" mass="17390">MNTIVSALPKDTNVLASLEIRSESYWGYSSDFMDRFKEIYLITEEFILNNPTYILKDDETIIGFYGILLNDDEVSLEYLFIEPMYIGKGYGKMLWNHALEECKKLGIKEFTIITSPDAREFYLRLGATIFTQVDSLISQGNKTPKLIYRL</sequence>
<accession>A0A1G5S0P8</accession>
<dbReference type="SUPFAM" id="SSF55729">
    <property type="entry name" value="Acyl-CoA N-acyltransferases (Nat)"/>
    <property type="match status" value="1"/>
</dbReference>
<feature type="domain" description="N-acetyltransferase" evidence="1">
    <location>
        <begin position="3"/>
        <end position="150"/>
    </location>
</feature>
<organism evidence="2 3">
    <name type="scientific">Acidaminobacter hydrogenoformans DSM 2784</name>
    <dbReference type="NCBI Taxonomy" id="1120920"/>
    <lineage>
        <taxon>Bacteria</taxon>
        <taxon>Bacillati</taxon>
        <taxon>Bacillota</taxon>
        <taxon>Clostridia</taxon>
        <taxon>Peptostreptococcales</taxon>
        <taxon>Acidaminobacteraceae</taxon>
        <taxon>Acidaminobacter</taxon>
    </lineage>
</organism>
<proteinExistence type="predicted"/>
<dbReference type="Proteomes" id="UP000199208">
    <property type="component" value="Unassembled WGS sequence"/>
</dbReference>
<dbReference type="STRING" id="1120920.SAMN03080599_01981"/>